<dbReference type="Pfam" id="PF00398">
    <property type="entry name" value="RrnaAD"/>
    <property type="match status" value="1"/>
</dbReference>
<keyword evidence="1 6" id="KW-0489">Methyltransferase</keyword>
<evidence type="ECO:0000256" key="8">
    <source>
        <dbReference type="SAM" id="MobiDB-lite"/>
    </source>
</evidence>
<dbReference type="InterPro" id="IPR001737">
    <property type="entry name" value="KsgA/Erm"/>
</dbReference>
<proteinExistence type="inferred from homology"/>
<name>A0AAF0J6Y6_9BASI</name>
<reference evidence="9" key="1">
    <citation type="submission" date="2023-03" db="EMBL/GenBank/DDBJ databases">
        <title>Mating type loci evolution in Malassezia.</title>
        <authorList>
            <person name="Coelho M.A."/>
        </authorList>
    </citation>
    <scope>NUCLEOTIDE SEQUENCE</scope>
    <source>
        <strain evidence="9">CBS 11721</strain>
    </source>
</reference>
<dbReference type="InterPro" id="IPR023165">
    <property type="entry name" value="rRNA_Ade_diMease-like_C"/>
</dbReference>
<evidence type="ECO:0000313" key="9">
    <source>
        <dbReference type="EMBL" id="WFD36057.1"/>
    </source>
</evidence>
<protein>
    <recommendedName>
        <fullName evidence="7">rRNA adenine N(6)-methyltransferase</fullName>
        <ecNumber evidence="7">2.1.1.-</ecNumber>
    </recommendedName>
</protein>
<dbReference type="EC" id="2.1.1.-" evidence="7"/>
<keyword evidence="2 6" id="KW-0808">Transferase</keyword>
<accession>A0AAF0J6Y6</accession>
<dbReference type="EMBL" id="CP119880">
    <property type="protein sequence ID" value="WFD36057.1"/>
    <property type="molecule type" value="Genomic_DNA"/>
</dbReference>
<comment type="function">
    <text evidence="5">Mitochondrial transcription factor that confers selective promoter recognition on the core subunit of the yeast mitochondrial RNA polymerase. Interacts with DNA in a non-specific manner.</text>
</comment>
<evidence type="ECO:0000256" key="5">
    <source>
        <dbReference type="ARBA" id="ARBA00024915"/>
    </source>
</evidence>
<dbReference type="PROSITE" id="PS51689">
    <property type="entry name" value="SAM_RNA_A_N6_MT"/>
    <property type="match status" value="1"/>
</dbReference>
<gene>
    <name evidence="9" type="ORF">MCUN1_002928</name>
</gene>
<evidence type="ECO:0000313" key="10">
    <source>
        <dbReference type="Proteomes" id="UP001219933"/>
    </source>
</evidence>
<dbReference type="AlphaFoldDB" id="A0AAF0J6Y6"/>
<keyword evidence="4 6" id="KW-0694">RNA-binding</keyword>
<evidence type="ECO:0000256" key="6">
    <source>
        <dbReference type="PROSITE-ProRule" id="PRU01026"/>
    </source>
</evidence>
<dbReference type="Gene3D" id="3.40.50.150">
    <property type="entry name" value="Vaccinia Virus protein VP39"/>
    <property type="match status" value="1"/>
</dbReference>
<keyword evidence="3 6" id="KW-0949">S-adenosyl-L-methionine</keyword>
<feature type="binding site" evidence="6">
    <location>
        <position position="228"/>
    </location>
    <ligand>
        <name>S-adenosyl-L-methionine</name>
        <dbReference type="ChEBI" id="CHEBI:59789"/>
    </ligand>
</feature>
<feature type="compositionally biased region" description="Basic and acidic residues" evidence="8">
    <location>
        <begin position="78"/>
        <end position="112"/>
    </location>
</feature>
<evidence type="ECO:0000256" key="3">
    <source>
        <dbReference type="ARBA" id="ARBA00022691"/>
    </source>
</evidence>
<dbReference type="Gene3D" id="1.10.8.100">
    <property type="entry name" value="Ribosomal RNA adenine dimethylase-like, domain 2"/>
    <property type="match status" value="1"/>
</dbReference>
<keyword evidence="10" id="KW-1185">Reference proteome</keyword>
<dbReference type="PANTHER" id="PTHR11727:SF7">
    <property type="entry name" value="DIMETHYLADENOSINE TRANSFERASE-RELATED"/>
    <property type="match status" value="1"/>
</dbReference>
<evidence type="ECO:0000256" key="1">
    <source>
        <dbReference type="ARBA" id="ARBA00022603"/>
    </source>
</evidence>
<dbReference type="PANTHER" id="PTHR11727">
    <property type="entry name" value="DIMETHYLADENOSINE TRANSFERASE"/>
    <property type="match status" value="1"/>
</dbReference>
<dbReference type="GO" id="GO:0000179">
    <property type="term" value="F:rRNA (adenine-N6,N6-)-dimethyltransferase activity"/>
    <property type="evidence" value="ECO:0007669"/>
    <property type="project" value="UniProtKB-UniRule"/>
</dbReference>
<dbReference type="GO" id="GO:0003723">
    <property type="term" value="F:RNA binding"/>
    <property type="evidence" value="ECO:0007669"/>
    <property type="project" value="UniProtKB-UniRule"/>
</dbReference>
<feature type="binding site" evidence="6">
    <location>
        <position position="176"/>
    </location>
    <ligand>
        <name>S-adenosyl-L-methionine</name>
        <dbReference type="ChEBI" id="CHEBI:59789"/>
    </ligand>
</feature>
<evidence type="ECO:0000256" key="4">
    <source>
        <dbReference type="ARBA" id="ARBA00022884"/>
    </source>
</evidence>
<sequence length="534" mass="59583">MLVRFARAFSRVRIAAPLPVTAPAVPLRAFATATTTIKLEEEPKKQRRTRRTAAATDADANVSDAATGEVKPRKPRAKKADGETTRKPRAKKADGETTRKPRAKKSESESAKPKVTKRIIRPRGTAIAETEPLFRQKELAESVPHPFSHNHLPHPLQWPLAFSFSRGKNARHRYFVANNETAKSVVDNIKLDRADGRKVTVIEAYPGPGTLTRLFMQHPNVEKVIALEASEMFAYWLDMLREDPELADVKDKLAVLRSSGYEWSTYDELLNGGYLDHLRGRIPNFGPDSPPLNWDAESDLVFVAQLPNSVHSEQLFAQLVNASVEGYWLFKYGRMSMSFVCGEGIGTRSMATTTEKNARAKLGVTVQCVSTPSIPLNASDLSPYENHFYPQTPQIGPRVLSRSAQIPHANIASGLNRQGLCMVNIEPLANPLVHKRDMASLEYLLRNLFVRRAQPVINALKNAAPGAGGILRKLQADQMETKDHPERIVDPNTLVTELTNEQWAAMAVVFEKWPFRPRNLDDETAYDDAAITEE</sequence>
<feature type="region of interest" description="Disordered" evidence="8">
    <location>
        <begin position="38"/>
        <end position="116"/>
    </location>
</feature>
<organism evidence="9 10">
    <name type="scientific">Malassezia cuniculi</name>
    <dbReference type="NCBI Taxonomy" id="948313"/>
    <lineage>
        <taxon>Eukaryota</taxon>
        <taxon>Fungi</taxon>
        <taxon>Dikarya</taxon>
        <taxon>Basidiomycota</taxon>
        <taxon>Ustilaginomycotina</taxon>
        <taxon>Malasseziomycetes</taxon>
        <taxon>Malasseziales</taxon>
        <taxon>Malasseziaceae</taxon>
        <taxon>Malassezia</taxon>
    </lineage>
</organism>
<comment type="caution">
    <text evidence="6">Lacks conserved residue(s) required for the propagation of feature annotation.</text>
</comment>
<dbReference type="Proteomes" id="UP001219933">
    <property type="component" value="Chromosome 4"/>
</dbReference>
<keyword evidence="7" id="KW-0698">rRNA processing</keyword>
<comment type="similarity">
    <text evidence="6 7">Belongs to the class I-like SAM-binding methyltransferase superfamily. rRNA adenine N(6)-methyltransferase family.</text>
</comment>
<dbReference type="InterPro" id="IPR029063">
    <property type="entry name" value="SAM-dependent_MTases_sf"/>
</dbReference>
<evidence type="ECO:0000256" key="2">
    <source>
        <dbReference type="ARBA" id="ARBA00022679"/>
    </source>
</evidence>
<evidence type="ECO:0000256" key="7">
    <source>
        <dbReference type="RuleBase" id="RU362106"/>
    </source>
</evidence>
<feature type="compositionally biased region" description="Low complexity" evidence="8">
    <location>
        <begin position="52"/>
        <end position="67"/>
    </location>
</feature>
<dbReference type="SUPFAM" id="SSF53335">
    <property type="entry name" value="S-adenosyl-L-methionine-dependent methyltransferases"/>
    <property type="match status" value="1"/>
</dbReference>